<dbReference type="EMBL" id="BMKN01000002">
    <property type="protein sequence ID" value="GGE56827.1"/>
    <property type="molecule type" value="Genomic_DNA"/>
</dbReference>
<reference evidence="2" key="2">
    <citation type="submission" date="2020-09" db="EMBL/GenBank/DDBJ databases">
        <authorList>
            <person name="Sun Q."/>
            <person name="Zhou Y."/>
        </authorList>
    </citation>
    <scope>NUCLEOTIDE SEQUENCE</scope>
    <source>
        <strain evidence="2">CGMCC 1.16012</strain>
    </source>
</reference>
<comment type="caution">
    <text evidence="2">The sequence shown here is derived from an EMBL/GenBank/DDBJ whole genome shotgun (WGS) entry which is preliminary data.</text>
</comment>
<dbReference type="Proteomes" id="UP000606730">
    <property type="component" value="Unassembled WGS sequence"/>
</dbReference>
<feature type="region of interest" description="Disordered" evidence="1">
    <location>
        <begin position="290"/>
        <end position="309"/>
    </location>
</feature>
<keyword evidence="3" id="KW-1185">Reference proteome</keyword>
<organism evidence="2 3">
    <name type="scientific">Actibacterium pelagium</name>
    <dbReference type="NCBI Taxonomy" id="2029103"/>
    <lineage>
        <taxon>Bacteria</taxon>
        <taxon>Pseudomonadati</taxon>
        <taxon>Pseudomonadota</taxon>
        <taxon>Alphaproteobacteria</taxon>
        <taxon>Rhodobacterales</taxon>
        <taxon>Roseobacteraceae</taxon>
        <taxon>Actibacterium</taxon>
    </lineage>
</organism>
<feature type="region of interest" description="Disordered" evidence="1">
    <location>
        <begin position="207"/>
        <end position="228"/>
    </location>
</feature>
<evidence type="ECO:0000313" key="3">
    <source>
        <dbReference type="Proteomes" id="UP000606730"/>
    </source>
</evidence>
<evidence type="ECO:0000313" key="2">
    <source>
        <dbReference type="EMBL" id="GGE56827.1"/>
    </source>
</evidence>
<name>A0A917ALC5_9RHOB</name>
<evidence type="ECO:0000256" key="1">
    <source>
        <dbReference type="SAM" id="MobiDB-lite"/>
    </source>
</evidence>
<dbReference type="AlphaFoldDB" id="A0A917ALC5"/>
<reference evidence="2" key="1">
    <citation type="journal article" date="2014" name="Int. J. Syst. Evol. Microbiol.">
        <title>Complete genome sequence of Corynebacterium casei LMG S-19264T (=DSM 44701T), isolated from a smear-ripened cheese.</title>
        <authorList>
            <consortium name="US DOE Joint Genome Institute (JGI-PGF)"/>
            <person name="Walter F."/>
            <person name="Albersmeier A."/>
            <person name="Kalinowski J."/>
            <person name="Ruckert C."/>
        </authorList>
    </citation>
    <scope>NUCLEOTIDE SEQUENCE</scope>
    <source>
        <strain evidence="2">CGMCC 1.16012</strain>
    </source>
</reference>
<gene>
    <name evidence="2" type="ORF">GCM10011517_25750</name>
</gene>
<proteinExistence type="predicted"/>
<protein>
    <submittedName>
        <fullName evidence="2">Uncharacterized protein</fullName>
    </submittedName>
</protein>
<sequence length="509" mass="54890">MPADTENVKHLKEWYKKARASGLILNFALALGKKDEGMMIFVDKRKNAKKLLLDAKDEGETNKFALGTMRVQKDEVFLTCEKKPPAGLAKRVKKYLKLIKLPGAPSRVIIVDGNGQTLEDDGDQDSATKAEKEASVAAKVDPAQAKWEASIAKVKPQAVARIKAGGPVADKLKDALKMGKVRAEAGDYTAAMKTLPAIAKLLNTPDAQAETEQQAPPVKQKSDQGPAQQFQARRTEVMKLLSAALKQFSPHVGAAQTALKEAMEAAKAKDFTAGLAALDQVATILAQPVPMEPPADDTVSKKEDLPDEPSELEGRLISTARALQKSLLPSKEIERLSKALTRARKLLKNGDEENCKKLLDLIASAFSSTPPTPKPSGREIAAQVRDVWDDAYRVVGNNLDGLRKALGAFDDPNCQELADKGLISFTGGLQVKLNKSFLELQSASPEKIDKACAQAEDTFRAFQSMLDSNEAVKLIDDNDFGVPIGLKSTLGDALNEMRGIVSDPTASVS</sequence>
<accession>A0A917ALC5</accession>